<dbReference type="AlphaFoldDB" id="A0A7C5LT30"/>
<keyword evidence="3" id="KW-0560">Oxidoreductase</keyword>
<keyword evidence="4" id="KW-0408">Iron</keyword>
<dbReference type="GO" id="GO:0016491">
    <property type="term" value="F:oxidoreductase activity"/>
    <property type="evidence" value="ECO:0007669"/>
    <property type="project" value="UniProtKB-KW"/>
</dbReference>
<evidence type="ECO:0000256" key="3">
    <source>
        <dbReference type="ARBA" id="ARBA00023002"/>
    </source>
</evidence>
<accession>A0A7C5LT30</accession>
<evidence type="ECO:0000256" key="2">
    <source>
        <dbReference type="ARBA" id="ARBA00022723"/>
    </source>
</evidence>
<dbReference type="PANTHER" id="PTHR21266">
    <property type="entry name" value="IRON-SULFUR DOMAIN CONTAINING PROTEIN"/>
    <property type="match status" value="1"/>
</dbReference>
<dbReference type="Gene3D" id="2.102.10.10">
    <property type="entry name" value="Rieske [2Fe-2S] iron-sulphur domain"/>
    <property type="match status" value="1"/>
</dbReference>
<dbReference type="PANTHER" id="PTHR21266:SF60">
    <property type="entry name" value="3-KETOSTEROID-9-ALPHA-MONOOXYGENASE, OXYGENASE COMPONENT"/>
    <property type="match status" value="1"/>
</dbReference>
<comment type="caution">
    <text evidence="7">The sequence shown here is derived from an EMBL/GenBank/DDBJ whole genome shotgun (WGS) entry which is preliminary data.</text>
</comment>
<keyword evidence="5" id="KW-0411">Iron-sulfur</keyword>
<dbReference type="GO" id="GO:0051537">
    <property type="term" value="F:2 iron, 2 sulfur cluster binding"/>
    <property type="evidence" value="ECO:0007669"/>
    <property type="project" value="UniProtKB-KW"/>
</dbReference>
<evidence type="ECO:0000256" key="1">
    <source>
        <dbReference type="ARBA" id="ARBA00022714"/>
    </source>
</evidence>
<sequence>MANPDDFVFDIWYFAAFSPTLKRGGLVHKTIAGHPIVVGRGQDGKIFALRDICPHRAAPLSAGRIVKDSVECPYHGWRFGFDDGQ</sequence>
<reference evidence="7" key="1">
    <citation type="journal article" date="2020" name="mSystems">
        <title>Genome- and Community-Level Interaction Insights into Carbon Utilization and Element Cycling Functions of Hydrothermarchaeota in Hydrothermal Sediment.</title>
        <authorList>
            <person name="Zhou Z."/>
            <person name="Liu Y."/>
            <person name="Xu W."/>
            <person name="Pan J."/>
            <person name="Luo Z.H."/>
            <person name="Li M."/>
        </authorList>
    </citation>
    <scope>NUCLEOTIDE SEQUENCE [LARGE SCALE GENOMIC DNA]</scope>
    <source>
        <strain evidence="7">HyVt-485</strain>
    </source>
</reference>
<dbReference type="PROSITE" id="PS51296">
    <property type="entry name" value="RIESKE"/>
    <property type="match status" value="1"/>
</dbReference>
<proteinExistence type="predicted"/>
<keyword evidence="1" id="KW-0001">2Fe-2S</keyword>
<dbReference type="InterPro" id="IPR050584">
    <property type="entry name" value="Cholesterol_7-desaturase"/>
</dbReference>
<evidence type="ECO:0000259" key="6">
    <source>
        <dbReference type="PROSITE" id="PS51296"/>
    </source>
</evidence>
<evidence type="ECO:0000313" key="7">
    <source>
        <dbReference type="EMBL" id="HHL42129.1"/>
    </source>
</evidence>
<gene>
    <name evidence="7" type="ORF">ENJ42_00795</name>
</gene>
<dbReference type="Pfam" id="PF00355">
    <property type="entry name" value="Rieske"/>
    <property type="match status" value="1"/>
</dbReference>
<dbReference type="GO" id="GO:0046872">
    <property type="term" value="F:metal ion binding"/>
    <property type="evidence" value="ECO:0007669"/>
    <property type="project" value="UniProtKB-KW"/>
</dbReference>
<protein>
    <submittedName>
        <fullName evidence="7">Rieske (2Fe-2S) protein</fullName>
    </submittedName>
</protein>
<evidence type="ECO:0000256" key="4">
    <source>
        <dbReference type="ARBA" id="ARBA00023004"/>
    </source>
</evidence>
<dbReference type="InterPro" id="IPR036922">
    <property type="entry name" value="Rieske_2Fe-2S_sf"/>
</dbReference>
<name>A0A7C5LT30_9PROT</name>
<feature type="domain" description="Rieske" evidence="6">
    <location>
        <begin position="12"/>
        <end position="85"/>
    </location>
</feature>
<dbReference type="Proteomes" id="UP000885830">
    <property type="component" value="Unassembled WGS sequence"/>
</dbReference>
<organism evidence="7">
    <name type="scientific">Hellea balneolensis</name>
    <dbReference type="NCBI Taxonomy" id="287478"/>
    <lineage>
        <taxon>Bacteria</taxon>
        <taxon>Pseudomonadati</taxon>
        <taxon>Pseudomonadota</taxon>
        <taxon>Alphaproteobacteria</taxon>
        <taxon>Maricaulales</taxon>
        <taxon>Robiginitomaculaceae</taxon>
        <taxon>Hellea</taxon>
    </lineage>
</organism>
<keyword evidence="2" id="KW-0479">Metal-binding</keyword>
<dbReference type="SUPFAM" id="SSF50022">
    <property type="entry name" value="ISP domain"/>
    <property type="match status" value="1"/>
</dbReference>
<dbReference type="InterPro" id="IPR017941">
    <property type="entry name" value="Rieske_2Fe-2S"/>
</dbReference>
<feature type="non-terminal residue" evidence="7">
    <location>
        <position position="85"/>
    </location>
</feature>
<dbReference type="EMBL" id="DRMJ01000037">
    <property type="protein sequence ID" value="HHL42129.1"/>
    <property type="molecule type" value="Genomic_DNA"/>
</dbReference>
<evidence type="ECO:0000256" key="5">
    <source>
        <dbReference type="ARBA" id="ARBA00023014"/>
    </source>
</evidence>